<reference evidence="3" key="1">
    <citation type="journal article" date="2006" name="PLoS Biol.">
        <title>Macronuclear genome sequence of the ciliate Tetrahymena thermophila, a model eukaryote.</title>
        <authorList>
            <person name="Eisen J.A."/>
            <person name="Coyne R.S."/>
            <person name="Wu M."/>
            <person name="Wu D."/>
            <person name="Thiagarajan M."/>
            <person name="Wortman J.R."/>
            <person name="Badger J.H."/>
            <person name="Ren Q."/>
            <person name="Amedeo P."/>
            <person name="Jones K.M."/>
            <person name="Tallon L.J."/>
            <person name="Delcher A.L."/>
            <person name="Salzberg S.L."/>
            <person name="Silva J.C."/>
            <person name="Haas B.J."/>
            <person name="Majoros W.H."/>
            <person name="Farzad M."/>
            <person name="Carlton J.M."/>
            <person name="Smith R.K. Jr."/>
            <person name="Garg J."/>
            <person name="Pearlman R.E."/>
            <person name="Karrer K.M."/>
            <person name="Sun L."/>
            <person name="Manning G."/>
            <person name="Elde N.C."/>
            <person name="Turkewitz A.P."/>
            <person name="Asai D.J."/>
            <person name="Wilkes D.E."/>
            <person name="Wang Y."/>
            <person name="Cai H."/>
            <person name="Collins K."/>
            <person name="Stewart B.A."/>
            <person name="Lee S.R."/>
            <person name="Wilamowska K."/>
            <person name="Weinberg Z."/>
            <person name="Ruzzo W.L."/>
            <person name="Wloga D."/>
            <person name="Gaertig J."/>
            <person name="Frankel J."/>
            <person name="Tsao C.-C."/>
            <person name="Gorovsky M.A."/>
            <person name="Keeling P.J."/>
            <person name="Waller R.F."/>
            <person name="Patron N.J."/>
            <person name="Cherry J.M."/>
            <person name="Stover N.A."/>
            <person name="Krieger C.J."/>
            <person name="del Toro C."/>
            <person name="Ryder H.F."/>
            <person name="Williamson S.C."/>
            <person name="Barbeau R.A."/>
            <person name="Hamilton E.P."/>
            <person name="Orias E."/>
        </authorList>
    </citation>
    <scope>NUCLEOTIDE SEQUENCE [LARGE SCALE GENOMIC DNA]</scope>
    <source>
        <strain evidence="3">SB210</strain>
    </source>
</reference>
<name>W7XDJ6_TETTS</name>
<dbReference type="KEGG" id="tet:TTHERM_000224619"/>
<sequence>MIFKIKQFLILFKQQLKKKKFKFMLLFFNNFLQHENKYLSQIDFELQYHQLINFNLLAFFYVFSLFIQLIILFSTFAFIINQLINQSYYFIFFSSFFPSNQLFNDTFFLQYLKSYNIIGDDGASGLGFGLANCINLSNLTLNLLQKQLFAFDWDIFNYRNQLKKNKALFSFSFNCTYFFLFFLCQFKNSSFYFQLLLLLLINKSYLLFHIFSSFIPSNQLFNDIFFLQYLKSSNKIGDKGASGLGSGLANCINLSNLTLHLGFSRINKLQKFKVLKKCLKSKRLVVFNFK</sequence>
<dbReference type="OrthoDB" id="418974at2759"/>
<feature type="transmembrane region" description="Helical" evidence="1">
    <location>
        <begin position="59"/>
        <end position="80"/>
    </location>
</feature>
<proteinExistence type="predicted"/>
<keyword evidence="1" id="KW-1133">Transmembrane helix</keyword>
<dbReference type="RefSeq" id="XP_012652719.1">
    <property type="nucleotide sequence ID" value="XM_012797265.1"/>
</dbReference>
<dbReference type="InParanoid" id="W7XDJ6"/>
<keyword evidence="3" id="KW-1185">Reference proteome</keyword>
<dbReference type="AlphaFoldDB" id="W7XDJ6"/>
<evidence type="ECO:0000313" key="3">
    <source>
        <dbReference type="Proteomes" id="UP000009168"/>
    </source>
</evidence>
<evidence type="ECO:0000313" key="2">
    <source>
        <dbReference type="EMBL" id="EWS74718.1"/>
    </source>
</evidence>
<dbReference type="EMBL" id="GG662718">
    <property type="protein sequence ID" value="EWS74718.1"/>
    <property type="molecule type" value="Genomic_DNA"/>
</dbReference>
<keyword evidence="1 2" id="KW-0812">Transmembrane</keyword>
<dbReference type="Proteomes" id="UP000009168">
    <property type="component" value="Unassembled WGS sequence"/>
</dbReference>
<feature type="transmembrane region" description="Helical" evidence="1">
    <location>
        <begin position="191"/>
        <end position="211"/>
    </location>
</feature>
<protein>
    <submittedName>
        <fullName evidence="2">Transmembrane protein, putative</fullName>
    </submittedName>
</protein>
<evidence type="ECO:0000256" key="1">
    <source>
        <dbReference type="SAM" id="Phobius"/>
    </source>
</evidence>
<accession>W7XDJ6</accession>
<feature type="transmembrane region" description="Helical" evidence="1">
    <location>
        <begin position="167"/>
        <end position="184"/>
    </location>
</feature>
<gene>
    <name evidence="2" type="ORF">TTHERM_000224619</name>
</gene>
<keyword evidence="1" id="KW-0472">Membrane</keyword>
<dbReference type="GeneID" id="24437892"/>
<organism evidence="2 3">
    <name type="scientific">Tetrahymena thermophila (strain SB210)</name>
    <dbReference type="NCBI Taxonomy" id="312017"/>
    <lineage>
        <taxon>Eukaryota</taxon>
        <taxon>Sar</taxon>
        <taxon>Alveolata</taxon>
        <taxon>Ciliophora</taxon>
        <taxon>Intramacronucleata</taxon>
        <taxon>Oligohymenophorea</taxon>
        <taxon>Hymenostomatida</taxon>
        <taxon>Tetrahymenina</taxon>
        <taxon>Tetrahymenidae</taxon>
        <taxon>Tetrahymena</taxon>
    </lineage>
</organism>